<organism evidence="2 3">
    <name type="scientific">Candidatus Tenderia electrophaga</name>
    <dbReference type="NCBI Taxonomy" id="1748243"/>
    <lineage>
        <taxon>Bacteria</taxon>
        <taxon>Pseudomonadati</taxon>
        <taxon>Pseudomonadota</taxon>
        <taxon>Gammaproteobacteria</taxon>
        <taxon>Candidatus Tenderiales</taxon>
        <taxon>Candidatus Tenderiaceae</taxon>
        <taxon>Candidatus Tenderia</taxon>
    </lineage>
</organism>
<evidence type="ECO:0000313" key="2">
    <source>
        <dbReference type="EMBL" id="ALP53419.1"/>
    </source>
</evidence>
<keyword evidence="1" id="KW-1003">Cell membrane</keyword>
<proteinExistence type="inferred from homology"/>
<dbReference type="PANTHER" id="PTHR30221">
    <property type="entry name" value="SMALL-CONDUCTANCE MECHANOSENSITIVE CHANNEL"/>
    <property type="match status" value="1"/>
</dbReference>
<name>A0A0S2TE34_9GAMM</name>
<dbReference type="KEGG" id="tee:Tel_09800"/>
<sequence>MNENNWLDTLTHSLVEMLNAVLAWLPQLLAALVVLMAGWVLARLLRRFVVRLAEGLDHLWHRLTHVPGLKTLQSAHPPTRLLGLLVFWLVLIFFFAVAAHILELEFITAWIGLGLGYLPVILLSALIIAVGVFLASLCRRLVESAMFAAGVAQARLLAQVMQGVIIVLTVVLALAQLGIDVSFLATVFGITLAAVLSAIALAFGIGARDYVANVLAAHQVRRRYHTGDMIRVLDVQGRLLSITATMVILDSDQGEVSLPANLFSRHLSTLVDSVPDDEE</sequence>
<dbReference type="InterPro" id="IPR008910">
    <property type="entry name" value="MSC_TM_helix"/>
</dbReference>
<dbReference type="InterPro" id="IPR045275">
    <property type="entry name" value="MscS_archaea/bacteria_type"/>
</dbReference>
<comment type="similarity">
    <text evidence="1">Belongs to the MscS (TC 1.A.23) family.</text>
</comment>
<protein>
    <recommendedName>
        <fullName evidence="1">Small-conductance mechanosensitive channel</fullName>
    </recommendedName>
</protein>
<dbReference type="GO" id="GO:0005886">
    <property type="term" value="C:plasma membrane"/>
    <property type="evidence" value="ECO:0007669"/>
    <property type="project" value="UniProtKB-SubCell"/>
</dbReference>
<accession>A0A0S2TE34</accession>
<dbReference type="Pfam" id="PF05552">
    <property type="entry name" value="MS_channel_1st_1"/>
    <property type="match status" value="2"/>
</dbReference>
<dbReference type="STRING" id="1748243.Tel_09800"/>
<feature type="transmembrane region" description="Helical" evidence="1">
    <location>
        <begin position="20"/>
        <end position="42"/>
    </location>
</feature>
<reference evidence="2" key="1">
    <citation type="submission" date="2015-10" db="EMBL/GenBank/DDBJ databases">
        <title>Description of Candidatus Tenderia electrophaga gen. nov, sp. nov., an Uncultivated Electroautotroph from a Biocathode Enrichment.</title>
        <authorList>
            <person name="Eddie B.J."/>
            <person name="Malanoski A.P."/>
            <person name="Wang Z."/>
            <person name="Hall R.J."/>
            <person name="Oh S.D."/>
            <person name="Heiner C."/>
            <person name="Lin B."/>
            <person name="Strycharz-Glaven S.M."/>
        </authorList>
    </citation>
    <scope>NUCLEOTIDE SEQUENCE [LARGE SCALE GENOMIC DNA]</scope>
    <source>
        <strain evidence="2">NRL1</strain>
    </source>
</reference>
<keyword evidence="1" id="KW-0407">Ion channel</keyword>
<keyword evidence="1" id="KW-0472">Membrane</keyword>
<evidence type="ECO:0000313" key="3">
    <source>
        <dbReference type="Proteomes" id="UP000055136"/>
    </source>
</evidence>
<feature type="transmembrane region" description="Helical" evidence="1">
    <location>
        <begin position="156"/>
        <end position="177"/>
    </location>
</feature>
<dbReference type="AlphaFoldDB" id="A0A0S2TE34"/>
<keyword evidence="1" id="KW-0812">Transmembrane</keyword>
<keyword evidence="1" id="KW-1133">Transmembrane helix</keyword>
<gene>
    <name evidence="2" type="ORF">Tel_09800</name>
</gene>
<keyword evidence="1" id="KW-0406">Ion transport</keyword>
<dbReference type="Proteomes" id="UP000055136">
    <property type="component" value="Chromosome"/>
</dbReference>
<feature type="transmembrane region" description="Helical" evidence="1">
    <location>
        <begin position="107"/>
        <end position="135"/>
    </location>
</feature>
<dbReference type="GO" id="GO:0008381">
    <property type="term" value="F:mechanosensitive monoatomic ion channel activity"/>
    <property type="evidence" value="ECO:0007669"/>
    <property type="project" value="InterPro"/>
</dbReference>
<evidence type="ECO:0000256" key="1">
    <source>
        <dbReference type="RuleBase" id="RU369025"/>
    </source>
</evidence>
<feature type="transmembrane region" description="Helical" evidence="1">
    <location>
        <begin position="81"/>
        <end position="101"/>
    </location>
</feature>
<keyword evidence="1" id="KW-0813">Transport</keyword>
<feature type="transmembrane region" description="Helical" evidence="1">
    <location>
        <begin position="183"/>
        <end position="205"/>
    </location>
</feature>
<comment type="function">
    <text evidence="1">Mechanosensitive channel that participates in the regulation of osmotic pressure changes within the cell, opening in response to stretch forces in the membrane lipid bilayer, without the need for other proteins. Contributes to normal resistance to hypoosmotic shock. Forms an ion channel of 1.0 nanosiemens conductance with a slight preference for anions.</text>
</comment>
<keyword evidence="1" id="KW-0997">Cell inner membrane</keyword>
<dbReference type="Gene3D" id="1.10.287.1260">
    <property type="match status" value="1"/>
</dbReference>
<comment type="caution">
    <text evidence="1">Lacks conserved residue(s) required for the propagation of feature annotation.</text>
</comment>
<comment type="subunit">
    <text evidence="1">Homoheptamer.</text>
</comment>
<dbReference type="PANTHER" id="PTHR30221:SF1">
    <property type="entry name" value="SMALL-CONDUCTANCE MECHANOSENSITIVE CHANNEL"/>
    <property type="match status" value="1"/>
</dbReference>
<comment type="subcellular location">
    <subcellularLocation>
        <location evidence="1">Cell inner membrane</location>
        <topology evidence="1">Multi-pass membrane protein</topology>
    </subcellularLocation>
</comment>
<dbReference type="EMBL" id="CP013099">
    <property type="protein sequence ID" value="ALP53419.1"/>
    <property type="molecule type" value="Genomic_DNA"/>
</dbReference>
<keyword evidence="3" id="KW-1185">Reference proteome</keyword>